<organism evidence="1 2">
    <name type="scientific">Petrolisthes cinctipes</name>
    <name type="common">Flat porcelain crab</name>
    <dbReference type="NCBI Taxonomy" id="88211"/>
    <lineage>
        <taxon>Eukaryota</taxon>
        <taxon>Metazoa</taxon>
        <taxon>Ecdysozoa</taxon>
        <taxon>Arthropoda</taxon>
        <taxon>Crustacea</taxon>
        <taxon>Multicrustacea</taxon>
        <taxon>Malacostraca</taxon>
        <taxon>Eumalacostraca</taxon>
        <taxon>Eucarida</taxon>
        <taxon>Decapoda</taxon>
        <taxon>Pleocyemata</taxon>
        <taxon>Anomura</taxon>
        <taxon>Galatheoidea</taxon>
        <taxon>Porcellanidae</taxon>
        <taxon>Petrolisthes</taxon>
    </lineage>
</organism>
<dbReference type="Proteomes" id="UP001286313">
    <property type="component" value="Unassembled WGS sequence"/>
</dbReference>
<name>A0AAE1F875_PETCI</name>
<feature type="non-terminal residue" evidence="1">
    <location>
        <position position="24"/>
    </location>
</feature>
<sequence>LTNPPSPLHKVSIFFTFYSPRIFL</sequence>
<keyword evidence="2" id="KW-1185">Reference proteome</keyword>
<evidence type="ECO:0000313" key="2">
    <source>
        <dbReference type="Proteomes" id="UP001286313"/>
    </source>
</evidence>
<proteinExistence type="predicted"/>
<gene>
    <name evidence="1" type="ORF">Pcinc_026076</name>
</gene>
<dbReference type="EMBL" id="JAWQEG010002988">
    <property type="protein sequence ID" value="KAK3868547.1"/>
    <property type="molecule type" value="Genomic_DNA"/>
</dbReference>
<comment type="caution">
    <text evidence="1">The sequence shown here is derived from an EMBL/GenBank/DDBJ whole genome shotgun (WGS) entry which is preliminary data.</text>
</comment>
<accession>A0AAE1F875</accession>
<evidence type="ECO:0000313" key="1">
    <source>
        <dbReference type="EMBL" id="KAK3868547.1"/>
    </source>
</evidence>
<protein>
    <submittedName>
        <fullName evidence="1">Uncharacterized protein</fullName>
    </submittedName>
</protein>
<dbReference type="AlphaFoldDB" id="A0AAE1F875"/>
<reference evidence="1" key="1">
    <citation type="submission" date="2023-10" db="EMBL/GenBank/DDBJ databases">
        <title>Genome assemblies of two species of porcelain crab, Petrolisthes cinctipes and Petrolisthes manimaculis (Anomura: Porcellanidae).</title>
        <authorList>
            <person name="Angst P."/>
        </authorList>
    </citation>
    <scope>NUCLEOTIDE SEQUENCE</scope>
    <source>
        <strain evidence="1">PB745_01</strain>
        <tissue evidence="1">Gill</tissue>
    </source>
</reference>